<dbReference type="InterPro" id="IPR038454">
    <property type="entry name" value="DnaA_N_sf"/>
</dbReference>
<dbReference type="HAMAP" id="MF_00377">
    <property type="entry name" value="DnaA_bact"/>
    <property type="match status" value="1"/>
</dbReference>
<evidence type="ECO:0000256" key="9">
    <source>
        <dbReference type="NCBIfam" id="TIGR00362"/>
    </source>
</evidence>
<keyword evidence="4 8" id="KW-0547">Nucleotide-binding</keyword>
<proteinExistence type="inferred from homology"/>
<keyword evidence="2 8" id="KW-0963">Cytoplasm</keyword>
<evidence type="ECO:0000256" key="11">
    <source>
        <dbReference type="RuleBase" id="RU004227"/>
    </source>
</evidence>
<dbReference type="Pfam" id="PF22688">
    <property type="entry name" value="Hda_lid"/>
    <property type="match status" value="1"/>
</dbReference>
<dbReference type="Pfam" id="PF08299">
    <property type="entry name" value="Bac_DnaA_C"/>
    <property type="match status" value="1"/>
</dbReference>
<keyword evidence="5 8" id="KW-0067">ATP-binding</keyword>
<evidence type="ECO:0000256" key="4">
    <source>
        <dbReference type="ARBA" id="ARBA00022741"/>
    </source>
</evidence>
<feature type="domain" description="AAA+ ATPase" evidence="12">
    <location>
        <begin position="147"/>
        <end position="281"/>
    </location>
</feature>
<evidence type="ECO:0000256" key="5">
    <source>
        <dbReference type="ARBA" id="ARBA00022840"/>
    </source>
</evidence>
<dbReference type="GO" id="GO:0006270">
    <property type="term" value="P:DNA replication initiation"/>
    <property type="evidence" value="ECO:0007669"/>
    <property type="project" value="UniProtKB-UniRule"/>
</dbReference>
<evidence type="ECO:0000256" key="7">
    <source>
        <dbReference type="ARBA" id="ARBA00023125"/>
    </source>
</evidence>
<evidence type="ECO:0000256" key="6">
    <source>
        <dbReference type="ARBA" id="ARBA00023121"/>
    </source>
</evidence>
<evidence type="ECO:0000259" key="13">
    <source>
        <dbReference type="SMART" id="SM00760"/>
    </source>
</evidence>
<dbReference type="InterPro" id="IPR018312">
    <property type="entry name" value="Chromosome_initiator_DnaA_CS"/>
</dbReference>
<dbReference type="InterPro" id="IPR024633">
    <property type="entry name" value="DnaA_N_dom"/>
</dbReference>
<evidence type="ECO:0000256" key="10">
    <source>
        <dbReference type="RuleBase" id="RU000577"/>
    </source>
</evidence>
<dbReference type="NCBIfam" id="TIGR00362">
    <property type="entry name" value="DnaA"/>
    <property type="match status" value="1"/>
</dbReference>
<keyword evidence="3 8" id="KW-0235">DNA replication</keyword>
<feature type="binding site" evidence="8">
    <location>
        <position position="158"/>
    </location>
    <ligand>
        <name>ATP</name>
        <dbReference type="ChEBI" id="CHEBI:30616"/>
    </ligand>
</feature>
<dbReference type="GO" id="GO:0008289">
    <property type="term" value="F:lipid binding"/>
    <property type="evidence" value="ECO:0007669"/>
    <property type="project" value="UniProtKB-KW"/>
</dbReference>
<dbReference type="PROSITE" id="PS01008">
    <property type="entry name" value="DNAA"/>
    <property type="match status" value="1"/>
</dbReference>
<dbReference type="Pfam" id="PF11638">
    <property type="entry name" value="DnaA_N"/>
    <property type="match status" value="1"/>
</dbReference>
<dbReference type="PANTHER" id="PTHR30050:SF2">
    <property type="entry name" value="CHROMOSOMAL REPLICATION INITIATOR PROTEIN DNAA"/>
    <property type="match status" value="1"/>
</dbReference>
<dbReference type="SUPFAM" id="SSF52540">
    <property type="entry name" value="P-loop containing nucleoside triphosphate hydrolases"/>
    <property type="match status" value="1"/>
</dbReference>
<dbReference type="Gene3D" id="3.30.300.180">
    <property type="match status" value="1"/>
</dbReference>
<comment type="subunit">
    <text evidence="8">Oligomerizes as a right-handed, spiral filament on DNA at oriC.</text>
</comment>
<feature type="binding site" evidence="8">
    <location>
        <position position="162"/>
    </location>
    <ligand>
        <name>ATP</name>
        <dbReference type="ChEBI" id="CHEBI:30616"/>
    </ligand>
</feature>
<evidence type="ECO:0000256" key="1">
    <source>
        <dbReference type="ARBA" id="ARBA00006583"/>
    </source>
</evidence>
<feature type="region of interest" description="Domain I, interacts with DnaA modulators" evidence="8">
    <location>
        <begin position="1"/>
        <end position="102"/>
    </location>
</feature>
<dbReference type="InterPro" id="IPR055199">
    <property type="entry name" value="Hda_lid"/>
</dbReference>
<keyword evidence="6 8" id="KW-0446">Lipid-binding</keyword>
<evidence type="ECO:0000256" key="2">
    <source>
        <dbReference type="ARBA" id="ARBA00022490"/>
    </source>
</evidence>
<comment type="domain">
    <text evidence="8">Domain I is involved in oligomerization and binding regulators, domain II is flexibile and of varying length in different bacteria, domain III forms the AAA+ region, while domain IV binds dsDNA.</text>
</comment>
<dbReference type="GO" id="GO:0006275">
    <property type="term" value="P:regulation of DNA replication"/>
    <property type="evidence" value="ECO:0007669"/>
    <property type="project" value="UniProtKB-UniRule"/>
</dbReference>
<dbReference type="InterPro" id="IPR013159">
    <property type="entry name" value="DnaA_C"/>
</dbReference>
<comment type="caution">
    <text evidence="14">The sequence shown here is derived from an EMBL/GenBank/DDBJ whole genome shotgun (WGS) entry which is preliminary data.</text>
</comment>
<accession>A0A554LJ39</accession>
<protein>
    <recommendedName>
        <fullName evidence="8 9">Chromosomal replication initiator protein DnaA</fullName>
    </recommendedName>
</protein>
<organism evidence="14 15">
    <name type="scientific">Candidatus Berkelbacteria bacterium Licking1014_7</name>
    <dbReference type="NCBI Taxonomy" id="2017147"/>
    <lineage>
        <taxon>Bacteria</taxon>
        <taxon>Candidatus Berkelbacteria</taxon>
    </lineage>
</organism>
<reference evidence="14 15" key="1">
    <citation type="submission" date="2017-07" db="EMBL/GenBank/DDBJ databases">
        <title>Mechanisms for carbon and nitrogen cycling indicate functional differentiation within the Candidate Phyla Radiation.</title>
        <authorList>
            <person name="Danczak R.E."/>
            <person name="Johnston M.D."/>
            <person name="Kenah C."/>
            <person name="Slattery M."/>
            <person name="Wrighton K.C."/>
            <person name="Wilkins M.J."/>
        </authorList>
    </citation>
    <scope>NUCLEOTIDE SEQUENCE [LARGE SCALE GENOMIC DNA]</scope>
    <source>
        <strain evidence="14">Licking1014_7</strain>
    </source>
</reference>
<dbReference type="Gene3D" id="3.40.50.300">
    <property type="entry name" value="P-loop containing nucleotide triphosphate hydrolases"/>
    <property type="match status" value="1"/>
</dbReference>
<sequence>MDIKDVWKAVLGELEVILSKANFTTWFKNSALLSLDKDIATIAVPNDFAASWYRKKFESHIVAALKKHFPEVKTIDYKKLDTNITRQIQNDFFKQVRTTVSARPIKTASSYVTNLQNKFTFDNFITGASNRLAFASAQAVAQNPGILYNPFFIYGGVGLGKTHLIHAIGNAVLEKKPHSKILYTPCEDFCNEFVSSIQTNKTMMFKKKYREVDVFLVDDIQFLSRKEGTQQEFFHTFNALHQKNNQIIMTSDRLPRNIPCLEDRLTSRFGGGMVADISTPDTETRQAILKAKALERGWDVPEKIIEYIAQNIKTNVRELEGALNRLATEALVSKQELTEEFSRKTLENIINSSEQKNFDPAQIIKKTAQFFNVAEKDLLGKSRERKFVRPRQIIMYLIREELNWAFPKIGEILGGKDHTTIMHGVKIITREIKKDRDLDNNIILIKQQLYSAG</sequence>
<dbReference type="InterPro" id="IPR013317">
    <property type="entry name" value="DnaA_dom"/>
</dbReference>
<dbReference type="InterPro" id="IPR010921">
    <property type="entry name" value="Trp_repressor/repl_initiator"/>
</dbReference>
<feature type="region of interest" description="Domain III, AAA+ region" evidence="8">
    <location>
        <begin position="114"/>
        <end position="330"/>
    </location>
</feature>
<dbReference type="Gene3D" id="1.10.8.60">
    <property type="match status" value="1"/>
</dbReference>
<evidence type="ECO:0000256" key="8">
    <source>
        <dbReference type="HAMAP-Rule" id="MF_00377"/>
    </source>
</evidence>
<dbReference type="FunFam" id="3.40.50.300:FF:000668">
    <property type="entry name" value="Chromosomal replication initiator protein DnaA"/>
    <property type="match status" value="1"/>
</dbReference>
<feature type="binding site" evidence="8">
    <location>
        <position position="161"/>
    </location>
    <ligand>
        <name>ATP</name>
        <dbReference type="ChEBI" id="CHEBI:30616"/>
    </ligand>
</feature>
<dbReference type="Gene3D" id="1.10.1750.10">
    <property type="match status" value="1"/>
</dbReference>
<feature type="domain" description="Chromosomal replication initiator DnaA C-terminal" evidence="13">
    <location>
        <begin position="359"/>
        <end position="428"/>
    </location>
</feature>
<comment type="caution">
    <text evidence="8">Lacks conserved residue(s) required for the propagation of feature annotation.</text>
</comment>
<evidence type="ECO:0000313" key="14">
    <source>
        <dbReference type="EMBL" id="TSC92893.1"/>
    </source>
</evidence>
<dbReference type="InterPro" id="IPR020591">
    <property type="entry name" value="Chromosome_initiator_DnaA-like"/>
</dbReference>
<comment type="similarity">
    <text evidence="1 8 11">Belongs to the DnaA family.</text>
</comment>
<dbReference type="PANTHER" id="PTHR30050">
    <property type="entry name" value="CHROMOSOMAL REPLICATION INITIATOR PROTEIN DNAA"/>
    <property type="match status" value="1"/>
</dbReference>
<dbReference type="GO" id="GO:0003688">
    <property type="term" value="F:DNA replication origin binding"/>
    <property type="evidence" value="ECO:0007669"/>
    <property type="project" value="UniProtKB-UniRule"/>
</dbReference>
<gene>
    <name evidence="8" type="primary">dnaA</name>
    <name evidence="14" type="ORF">CEN89_411</name>
</gene>
<evidence type="ECO:0000259" key="12">
    <source>
        <dbReference type="SMART" id="SM00382"/>
    </source>
</evidence>
<dbReference type="CDD" id="cd06571">
    <property type="entry name" value="Bac_DnaA_C"/>
    <property type="match status" value="1"/>
</dbReference>
<feature type="region of interest" description="Domain IV, binds dsDNA" evidence="8">
    <location>
        <begin position="331"/>
        <end position="453"/>
    </location>
</feature>
<dbReference type="InterPro" id="IPR027417">
    <property type="entry name" value="P-loop_NTPase"/>
</dbReference>
<dbReference type="AlphaFoldDB" id="A0A554LJ39"/>
<dbReference type="EMBL" id="VMGK01000011">
    <property type="protein sequence ID" value="TSC92893.1"/>
    <property type="molecule type" value="Genomic_DNA"/>
</dbReference>
<evidence type="ECO:0000256" key="3">
    <source>
        <dbReference type="ARBA" id="ARBA00022705"/>
    </source>
</evidence>
<keyword evidence="7 8" id="KW-0238">DNA-binding</keyword>
<comment type="subcellular location">
    <subcellularLocation>
        <location evidence="8">Cytoplasm</location>
    </subcellularLocation>
</comment>
<dbReference type="PRINTS" id="PR00051">
    <property type="entry name" value="DNAA"/>
</dbReference>
<comment type="function">
    <text evidence="8 10">Plays an essential role in the initiation and regulation of chromosomal replication. ATP-DnaA binds to the origin of replication (oriC) to initiate formation of the DNA replication initiation complex once per cell cycle. Binds the DnaA box (a 9 base pair repeat at the origin) and separates the double-stranded (ds)DNA. Forms a right-handed helical filament on oriC DNA; dsDNA binds to the exterior of the filament while single-stranded (ss)DNA is stabiized in the filament's interior. The ATP-DnaA-oriC complex binds and stabilizes one strand of the AT-rich DNA unwinding element (DUE), permitting loading of DNA polymerase. After initiation quickly degrades to an ADP-DnaA complex that is not apt for DNA replication. Binds acidic phospholipids.</text>
</comment>
<dbReference type="SMART" id="SM00760">
    <property type="entry name" value="Bac_DnaA_C"/>
    <property type="match status" value="1"/>
</dbReference>
<dbReference type="SMART" id="SM00382">
    <property type="entry name" value="AAA"/>
    <property type="match status" value="1"/>
</dbReference>
<dbReference type="GO" id="GO:0005737">
    <property type="term" value="C:cytoplasm"/>
    <property type="evidence" value="ECO:0007669"/>
    <property type="project" value="UniProtKB-SubCell"/>
</dbReference>
<dbReference type="Proteomes" id="UP000315689">
    <property type="component" value="Unassembled WGS sequence"/>
</dbReference>
<name>A0A554LJ39_9BACT</name>
<dbReference type="Pfam" id="PF00308">
    <property type="entry name" value="Bac_DnaA"/>
    <property type="match status" value="1"/>
</dbReference>
<dbReference type="SUPFAM" id="SSF48295">
    <property type="entry name" value="TrpR-like"/>
    <property type="match status" value="1"/>
</dbReference>
<dbReference type="GO" id="GO:0005524">
    <property type="term" value="F:ATP binding"/>
    <property type="evidence" value="ECO:0007669"/>
    <property type="project" value="UniProtKB-UniRule"/>
</dbReference>
<evidence type="ECO:0000313" key="15">
    <source>
        <dbReference type="Proteomes" id="UP000315689"/>
    </source>
</evidence>
<dbReference type="InterPro" id="IPR003593">
    <property type="entry name" value="AAA+_ATPase"/>
</dbReference>
<dbReference type="GO" id="GO:0005886">
    <property type="term" value="C:plasma membrane"/>
    <property type="evidence" value="ECO:0007669"/>
    <property type="project" value="TreeGrafter"/>
</dbReference>
<dbReference type="CDD" id="cd00009">
    <property type="entry name" value="AAA"/>
    <property type="match status" value="1"/>
</dbReference>
<dbReference type="InterPro" id="IPR001957">
    <property type="entry name" value="Chromosome_initiator_DnaA"/>
</dbReference>
<feature type="binding site" evidence="8">
    <location>
        <position position="160"/>
    </location>
    <ligand>
        <name>ATP</name>
        <dbReference type="ChEBI" id="CHEBI:30616"/>
    </ligand>
</feature>